<dbReference type="SUPFAM" id="SSF81653">
    <property type="entry name" value="Calcium ATPase, transduction domain A"/>
    <property type="match status" value="1"/>
</dbReference>
<dbReference type="PANTHER" id="PTHR45630:SF11">
    <property type="entry name" value="CATION-TRANSPORTING P-TYPE ATPASE N-TERMINAL DOMAIN-CONTAINING PROTEIN"/>
    <property type="match status" value="1"/>
</dbReference>
<keyword evidence="2 11" id="KW-0812">Transmembrane</keyword>
<evidence type="ECO:0000256" key="1">
    <source>
        <dbReference type="ARBA" id="ARBA00004141"/>
    </source>
</evidence>
<organism evidence="13 14">
    <name type="scientific">Cyclospora cayetanensis</name>
    <dbReference type="NCBI Taxonomy" id="88456"/>
    <lineage>
        <taxon>Eukaryota</taxon>
        <taxon>Sar</taxon>
        <taxon>Alveolata</taxon>
        <taxon>Apicomplexa</taxon>
        <taxon>Conoidasida</taxon>
        <taxon>Coccidia</taxon>
        <taxon>Eucoccidiorida</taxon>
        <taxon>Eimeriorina</taxon>
        <taxon>Eimeriidae</taxon>
        <taxon>Cyclospora</taxon>
    </lineage>
</organism>
<dbReference type="SFLD" id="SFLDG00002">
    <property type="entry name" value="C1.7:_P-type_atpase_like"/>
    <property type="match status" value="1"/>
</dbReference>
<feature type="transmembrane region" description="Helical" evidence="11">
    <location>
        <begin position="1865"/>
        <end position="1883"/>
    </location>
</feature>
<keyword evidence="4" id="KW-0547">Nucleotide-binding</keyword>
<evidence type="ECO:0000256" key="11">
    <source>
        <dbReference type="SAM" id="Phobius"/>
    </source>
</evidence>
<feature type="compositionally biased region" description="Acidic residues" evidence="10">
    <location>
        <begin position="1295"/>
        <end position="1305"/>
    </location>
</feature>
<dbReference type="InterPro" id="IPR006544">
    <property type="entry name" value="P-type_TPase_V"/>
</dbReference>
<feature type="domain" description="P-type ATPase A" evidence="12">
    <location>
        <begin position="658"/>
        <end position="748"/>
    </location>
</feature>
<dbReference type="PRINTS" id="PR00119">
    <property type="entry name" value="CATATPASE"/>
</dbReference>
<feature type="transmembrane region" description="Helical" evidence="11">
    <location>
        <begin position="1564"/>
        <end position="1583"/>
    </location>
</feature>
<dbReference type="RefSeq" id="XP_026189715.1">
    <property type="nucleotide sequence ID" value="XM_026333930.1"/>
</dbReference>
<dbReference type="SUPFAM" id="SSF56784">
    <property type="entry name" value="HAD-like"/>
    <property type="match status" value="1"/>
</dbReference>
<dbReference type="PANTHER" id="PTHR45630">
    <property type="entry name" value="CATION-TRANSPORTING ATPASE-RELATED"/>
    <property type="match status" value="1"/>
</dbReference>
<feature type="region of interest" description="Disordered" evidence="10">
    <location>
        <begin position="1280"/>
        <end position="1326"/>
    </location>
</feature>
<evidence type="ECO:0000256" key="8">
    <source>
        <dbReference type="ARBA" id="ARBA00022989"/>
    </source>
</evidence>
<feature type="transmembrane region" description="Helical" evidence="11">
    <location>
        <begin position="2006"/>
        <end position="2030"/>
    </location>
</feature>
<evidence type="ECO:0000313" key="13">
    <source>
        <dbReference type="Proteomes" id="UP000515125"/>
    </source>
</evidence>
<feature type="region of interest" description="Disordered" evidence="10">
    <location>
        <begin position="1720"/>
        <end position="1741"/>
    </location>
</feature>
<keyword evidence="3" id="KW-0479">Metal-binding</keyword>
<feature type="transmembrane region" description="Helical" evidence="11">
    <location>
        <begin position="835"/>
        <end position="854"/>
    </location>
</feature>
<dbReference type="PROSITE" id="PS00154">
    <property type="entry name" value="ATPASE_E1_E2"/>
    <property type="match status" value="1"/>
</dbReference>
<sequence length="2054" mass="223821">MSAPAARSRHAEGGSATSPRGWEGLCPILPRPPQLGPTKTLFKYKQPRNAALPDADSVWRVPPTSPAAPKGQGKSATYTSRPSLQRGNAGAFCTHHQRGADTALLPPRCPAVHGAGRCPCASGAAVDAAAASPFQNAGLEGNSQSYAAVASALSLGNNGDALNCPASRLTTPVSLRMIFYTGIYYVFVLVLLLGWLLWRRTLWGYYLRRQCKQEALRRGAASSAARTGGAGASTNESGSESASDRNAKRETPKKDYVWASPIIQHGGMLFQEYGYKLSPMGFLVYGLVILSIVVSVLLPFFAGFAANSVTPADKLTRYVPLSLYEGLSGSPLSSAEDAAVVAASPQCITLRVYIFSGCFIWCLLWMVVVHIWRQEIRRLVYSPCVLSRSTHILVDRKLQKILLRPERRQEAPIKRSNGTTDMDFLKDREDIGEPPLTTNLTSVCELPHAAGRYAEASRVRMVYDPMKGYFVPAAAMYERQARKAAEALAGFGAEADSHGGLQEDAVSGCLESLSRNLLDPKEVVKRRYVDGELGLWWTVRPVSSLLVASFLQDEFYLITLMALWYQAFALNNLQAVILLALPIVELTFGVCSLRRGERQLERLMEREAEKLENRRILVLRLKAEEAEGAAATLGKEPHASESAERKNPLPPRFVLTRARASEVIPGDLLLLQAGDEAPCDMLLVHGSLSLDESHLTGETEPVLKVPLGNPSPPMSMESVDSDWGSAKVAEDEVLDPSNIASSAITCVYAGSKIVHTSCRSDLAATMFELDSVGEGEAPAEPMEKDVEDPVSLLLGDDCCWGMAVRTHGETMQGQLLRQLHLPTVIRFKYHEQFPLVLLAVIFFAFALMAIQSPFTKNIVDAFRFAIEKLLRMVPLYLPALWGICASLNAKRLGAGRFRTKQLPYPQTYKAAAVLPGLLPLAAKIRVVCFDKTGTLTQNELCLLGAHPVSGGAFERLVRYKPQEEEAAEGTKSIFVDEQEETEQPVTQYNREPVEGTLSVPLRQCLACCNGLRVTAHGVAAWTRKQQAAFREQSVLTGKELGKISSMTPALTYADLEGGCIEKQALAVSGYHFVEIASANLTTAKFPRLLRATTTWAAELQKQRNTRQFVIPRDHAQEAEAEPMLEILQTYGIDQITGMVTVVVRECRDTGGCKGQKGYIYTKGRYEEVARICRGSTVPSDYLSAAKQHVKAGVYVMGAAYRELTPQELATLDEQREALPRRQLESDLECLGLVLFRNELRTDAKDAVEELCAGGIHCVMLTGDNPYTAIAVARRANLVRPRRQAQDTRQGGSEDAAAEEEEEEDFKEGPPVLLGNATVEPGEPSLSGLGEFHGVKWTDVRTGEDIDPWRVYYTNEFKELALTMAAAKILMMEPDKQSADHVGDAADDIEDPWRRTPREEAFKEHAERVALLSERLDWQSGVPSLFDRIFFRIRVFARMSPMGKKLVILHYQRRGLTTCMVGDGSNDSLAIRQADVGVEMGQVQPAPFSAPFAIFHTGGKPTSEGSTECTHGKDGVRGLVDIVRVGRCSLSTAMAIYKLHISYGLLAATASLLIVVAQYSGMNAIAGLFLDLVVLLGLSFSMLFSTPTNGPLAPKSPPSSPFGAGVMTSVLTLVAVDLGSLALLLYLFYGPGAFPEPCYWVQSRIHRELTSSSEKKELSSVPETLDPQKTGLFLERAAVVRQNPSAPLQGGRETPQGNSELSENRERAVQRAGVVSPSLLQNDLSLSGGASSPSGKTAEVEGEPSFMDVAASLSEALKAPLESISMPLKHANSAFLPAELDTARSHWSLPAFMHTDVAVAIGGGSSGGGALYAPPYDALERGNVCSTDGHTEAGLVFIWTGICVLHAGVLFISGNVFRRSAWRNRVLLPFSLLLFIFFLCITLLPPNPFSCVFNVNCTVEASQGLRNSVAFPAVQALAGDSASSILHDASDGPPTVEAAANRAATELSWEARSNGSDSASTLVQRRTADQDLDQEPSIVGGAEYMRQEEQKVHHLWTDEEAAILWRWFGKIMLCVLLGACLLNTLIQLICLHKVSFTEWWSACRSRQRRGNSVPL</sequence>
<evidence type="ECO:0000256" key="9">
    <source>
        <dbReference type="ARBA" id="ARBA00023136"/>
    </source>
</evidence>
<dbReference type="GeneID" id="34617732"/>
<evidence type="ECO:0000256" key="2">
    <source>
        <dbReference type="ARBA" id="ARBA00022692"/>
    </source>
</evidence>
<dbReference type="InterPro" id="IPR044492">
    <property type="entry name" value="P_typ_ATPase_HD_dom"/>
</dbReference>
<evidence type="ECO:0000259" key="12">
    <source>
        <dbReference type="Pfam" id="PF00122"/>
    </source>
</evidence>
<dbReference type="InterPro" id="IPR018303">
    <property type="entry name" value="ATPase_P-typ_P_site"/>
</dbReference>
<feature type="transmembrane region" description="Helical" evidence="11">
    <location>
        <begin position="352"/>
        <end position="372"/>
    </location>
</feature>
<evidence type="ECO:0000256" key="6">
    <source>
        <dbReference type="ARBA" id="ARBA00022842"/>
    </source>
</evidence>
<reference evidence="14" key="1">
    <citation type="submission" date="2025-08" db="UniProtKB">
        <authorList>
            <consortium name="RefSeq"/>
        </authorList>
    </citation>
    <scope>IDENTIFICATION</scope>
</reference>
<dbReference type="InterPro" id="IPR023214">
    <property type="entry name" value="HAD_sf"/>
</dbReference>
<keyword evidence="5" id="KW-0067">ATP-binding</keyword>
<dbReference type="SUPFAM" id="SSF81665">
    <property type="entry name" value="Calcium ATPase, transmembrane domain M"/>
    <property type="match status" value="1"/>
</dbReference>
<dbReference type="GO" id="GO:0140358">
    <property type="term" value="F:P-type transmembrane transporter activity"/>
    <property type="evidence" value="ECO:0007669"/>
    <property type="project" value="InterPro"/>
</dbReference>
<protein>
    <submittedName>
        <fullName evidence="14">Uncharacterized protein LOC34617732</fullName>
    </submittedName>
</protein>
<dbReference type="InterPro" id="IPR059000">
    <property type="entry name" value="ATPase_P-type_domA"/>
</dbReference>
<keyword evidence="6" id="KW-0460">Magnesium</keyword>
<dbReference type="InterPro" id="IPR008250">
    <property type="entry name" value="ATPase_P-typ_transduc_dom_A_sf"/>
</dbReference>
<feature type="transmembrane region" description="Helical" evidence="11">
    <location>
        <begin position="573"/>
        <end position="593"/>
    </location>
</feature>
<dbReference type="Gene3D" id="3.40.1110.10">
    <property type="entry name" value="Calcium-transporting ATPase, cytoplasmic domain N"/>
    <property type="match status" value="2"/>
</dbReference>
<keyword evidence="7" id="KW-1278">Translocase</keyword>
<gene>
    <name evidence="14" type="primary">LOC34617732</name>
</gene>
<dbReference type="GO" id="GO:0046872">
    <property type="term" value="F:metal ion binding"/>
    <property type="evidence" value="ECO:0007669"/>
    <property type="project" value="UniProtKB-KW"/>
</dbReference>
<dbReference type="GO" id="GO:0005524">
    <property type="term" value="F:ATP binding"/>
    <property type="evidence" value="ECO:0007669"/>
    <property type="project" value="UniProtKB-KW"/>
</dbReference>
<dbReference type="Gene3D" id="3.40.50.1000">
    <property type="entry name" value="HAD superfamily/HAD-like"/>
    <property type="match status" value="2"/>
</dbReference>
<dbReference type="InterPro" id="IPR036412">
    <property type="entry name" value="HAD-like_sf"/>
</dbReference>
<feature type="transmembrane region" description="Helical" evidence="11">
    <location>
        <begin position="282"/>
        <end position="306"/>
    </location>
</feature>
<comment type="subcellular location">
    <subcellularLocation>
        <location evidence="1">Membrane</location>
        <topology evidence="1">Multi-pass membrane protein</topology>
    </subcellularLocation>
</comment>
<keyword evidence="13" id="KW-1185">Reference proteome</keyword>
<keyword evidence="8 11" id="KW-1133">Transmembrane helix</keyword>
<dbReference type="GO" id="GO:0016020">
    <property type="term" value="C:membrane"/>
    <property type="evidence" value="ECO:0007669"/>
    <property type="project" value="UniProtKB-SubCell"/>
</dbReference>
<feature type="region of interest" description="Disordered" evidence="10">
    <location>
        <begin position="53"/>
        <end position="81"/>
    </location>
</feature>
<feature type="transmembrane region" description="Helical" evidence="11">
    <location>
        <begin position="177"/>
        <end position="198"/>
    </location>
</feature>
<feature type="compositionally biased region" description="Low complexity" evidence="10">
    <location>
        <begin position="1723"/>
        <end position="1734"/>
    </location>
</feature>
<name>A0A6P6RRI5_9EIME</name>
<feature type="transmembrane region" description="Helical" evidence="11">
    <location>
        <begin position="1604"/>
        <end position="1628"/>
    </location>
</feature>
<evidence type="ECO:0000256" key="5">
    <source>
        <dbReference type="ARBA" id="ARBA00022840"/>
    </source>
</evidence>
<dbReference type="InterPro" id="IPR023298">
    <property type="entry name" value="ATPase_P-typ_TM_dom_sf"/>
</dbReference>
<dbReference type="SFLD" id="SFLDF00027">
    <property type="entry name" value="p-type_atpase"/>
    <property type="match status" value="1"/>
</dbReference>
<dbReference type="Gene3D" id="2.70.150.10">
    <property type="entry name" value="Calcium-transporting ATPase, cytoplasmic transduction domain A"/>
    <property type="match status" value="1"/>
</dbReference>
<dbReference type="SFLD" id="SFLDS00003">
    <property type="entry name" value="Haloacid_Dehalogenase"/>
    <property type="match status" value="1"/>
</dbReference>
<dbReference type="GO" id="GO:0019829">
    <property type="term" value="F:ATPase-coupled monoatomic cation transmembrane transporter activity"/>
    <property type="evidence" value="ECO:0007669"/>
    <property type="project" value="TreeGrafter"/>
</dbReference>
<evidence type="ECO:0000256" key="10">
    <source>
        <dbReference type="SAM" id="MobiDB-lite"/>
    </source>
</evidence>
<feature type="transmembrane region" description="Helical" evidence="11">
    <location>
        <begin position="1540"/>
        <end position="1558"/>
    </location>
</feature>
<evidence type="ECO:0000256" key="7">
    <source>
        <dbReference type="ARBA" id="ARBA00022967"/>
    </source>
</evidence>
<proteinExistence type="predicted"/>
<evidence type="ECO:0000256" key="3">
    <source>
        <dbReference type="ARBA" id="ARBA00022723"/>
    </source>
</evidence>
<accession>A0A6P6RRI5</accession>
<evidence type="ECO:0000256" key="4">
    <source>
        <dbReference type="ARBA" id="ARBA00022741"/>
    </source>
</evidence>
<dbReference type="Pfam" id="PF00122">
    <property type="entry name" value="E1-E2_ATPase"/>
    <property type="match status" value="1"/>
</dbReference>
<dbReference type="Proteomes" id="UP000515125">
    <property type="component" value="Unplaced"/>
</dbReference>
<evidence type="ECO:0000313" key="14">
    <source>
        <dbReference type="RefSeq" id="XP_026189715.1"/>
    </source>
</evidence>
<feature type="region of interest" description="Disordered" evidence="10">
    <location>
        <begin position="1"/>
        <end position="30"/>
    </location>
</feature>
<feature type="transmembrane region" description="Helical" evidence="11">
    <location>
        <begin position="1832"/>
        <end position="1853"/>
    </location>
</feature>
<dbReference type="OrthoDB" id="289856at2759"/>
<feature type="region of interest" description="Disordered" evidence="10">
    <location>
        <begin position="1682"/>
        <end position="1707"/>
    </location>
</feature>
<feature type="region of interest" description="Disordered" evidence="10">
    <location>
        <begin position="225"/>
        <end position="249"/>
    </location>
</feature>
<dbReference type="InterPro" id="IPR023299">
    <property type="entry name" value="ATPase_P-typ_cyto_dom_N"/>
</dbReference>
<keyword evidence="9 11" id="KW-0472">Membrane</keyword>
<dbReference type="Gene3D" id="1.20.1110.10">
    <property type="entry name" value="Calcium-transporting ATPase, transmembrane domain"/>
    <property type="match status" value="1"/>
</dbReference>